<dbReference type="PANTHER" id="PTHR43046:SF2">
    <property type="entry name" value="8-OXO-DGTP DIPHOSPHATASE-RELATED"/>
    <property type="match status" value="1"/>
</dbReference>
<organism evidence="6 7">
    <name type="scientific">Paenibacillus filicis</name>
    <dbReference type="NCBI Taxonomy" id="669464"/>
    <lineage>
        <taxon>Bacteria</taxon>
        <taxon>Bacillati</taxon>
        <taxon>Bacillota</taxon>
        <taxon>Bacilli</taxon>
        <taxon>Bacillales</taxon>
        <taxon>Paenibacillaceae</taxon>
        <taxon>Paenibacillus</taxon>
    </lineage>
</organism>
<dbReference type="CDD" id="cd04677">
    <property type="entry name" value="NUDIX_Hydrolase"/>
    <property type="match status" value="1"/>
</dbReference>
<dbReference type="Pfam" id="PF00293">
    <property type="entry name" value="NUDIX"/>
    <property type="match status" value="1"/>
</dbReference>
<dbReference type="GO" id="GO:0016787">
    <property type="term" value="F:hydrolase activity"/>
    <property type="evidence" value="ECO:0007669"/>
    <property type="project" value="UniProtKB-KW"/>
</dbReference>
<dbReference type="PRINTS" id="PR00502">
    <property type="entry name" value="NUDIXFAMILY"/>
</dbReference>
<evidence type="ECO:0000256" key="4">
    <source>
        <dbReference type="SAM" id="Phobius"/>
    </source>
</evidence>
<gene>
    <name evidence="6" type="ORF">WMW72_06900</name>
</gene>
<evidence type="ECO:0000256" key="1">
    <source>
        <dbReference type="ARBA" id="ARBA00001946"/>
    </source>
</evidence>
<comment type="cofactor">
    <cofactor evidence="1">
        <name>Mg(2+)</name>
        <dbReference type="ChEBI" id="CHEBI:18420"/>
    </cofactor>
</comment>
<accession>A0ABU9DFL7</accession>
<dbReference type="InterPro" id="IPR020476">
    <property type="entry name" value="Nudix_hydrolase"/>
</dbReference>
<dbReference type="RefSeq" id="WP_341414698.1">
    <property type="nucleotide sequence ID" value="NZ_JBBPCC010000003.1"/>
</dbReference>
<evidence type="ECO:0000256" key="2">
    <source>
        <dbReference type="ARBA" id="ARBA00022801"/>
    </source>
</evidence>
<feature type="domain" description="Nudix hydrolase" evidence="5">
    <location>
        <begin position="15"/>
        <end position="149"/>
    </location>
</feature>
<keyword evidence="7" id="KW-1185">Reference proteome</keyword>
<dbReference type="InterPro" id="IPR000086">
    <property type="entry name" value="NUDIX_hydrolase_dom"/>
</dbReference>
<feature type="transmembrane region" description="Helical" evidence="4">
    <location>
        <begin position="16"/>
        <end position="34"/>
    </location>
</feature>
<dbReference type="PROSITE" id="PS51462">
    <property type="entry name" value="NUDIX"/>
    <property type="match status" value="1"/>
</dbReference>
<proteinExistence type="inferred from homology"/>
<keyword evidence="4" id="KW-0812">Transmembrane</keyword>
<keyword evidence="2 3" id="KW-0378">Hydrolase</keyword>
<evidence type="ECO:0000256" key="3">
    <source>
        <dbReference type="RuleBase" id="RU003476"/>
    </source>
</evidence>
<dbReference type="PANTHER" id="PTHR43046">
    <property type="entry name" value="GDP-MANNOSE MANNOSYL HYDROLASE"/>
    <property type="match status" value="1"/>
</dbReference>
<protein>
    <submittedName>
        <fullName evidence="6">NUDIX hydrolase</fullName>
    </submittedName>
</protein>
<reference evidence="6 7" key="1">
    <citation type="submission" date="2024-04" db="EMBL/GenBank/DDBJ databases">
        <title>draft genome sequnece of Paenibacillus filicis.</title>
        <authorList>
            <person name="Kim D.-U."/>
        </authorList>
    </citation>
    <scope>NUCLEOTIDE SEQUENCE [LARGE SCALE GENOMIC DNA]</scope>
    <source>
        <strain evidence="6 7">KACC14197</strain>
    </source>
</reference>
<keyword evidence="4" id="KW-0472">Membrane</keyword>
<dbReference type="Gene3D" id="3.90.79.10">
    <property type="entry name" value="Nucleoside Triphosphate Pyrophosphohydrolase"/>
    <property type="match status" value="1"/>
</dbReference>
<dbReference type="InterPro" id="IPR020084">
    <property type="entry name" value="NUDIX_hydrolase_CS"/>
</dbReference>
<evidence type="ECO:0000313" key="7">
    <source>
        <dbReference type="Proteomes" id="UP001469365"/>
    </source>
</evidence>
<comment type="similarity">
    <text evidence="3">Belongs to the Nudix hydrolase family.</text>
</comment>
<evidence type="ECO:0000313" key="6">
    <source>
        <dbReference type="EMBL" id="MEK8127643.1"/>
    </source>
</evidence>
<dbReference type="Proteomes" id="UP001469365">
    <property type="component" value="Unassembled WGS sequence"/>
</dbReference>
<name>A0ABU9DFL7_9BACL</name>
<comment type="caution">
    <text evidence="6">The sequence shown here is derived from an EMBL/GenBank/DDBJ whole genome shotgun (WGS) entry which is preliminary data.</text>
</comment>
<dbReference type="PROSITE" id="PS00893">
    <property type="entry name" value="NUDIX_BOX"/>
    <property type="match status" value="1"/>
</dbReference>
<dbReference type="SUPFAM" id="SSF55811">
    <property type="entry name" value="Nudix"/>
    <property type="match status" value="1"/>
</dbReference>
<dbReference type="InterPro" id="IPR015797">
    <property type="entry name" value="NUDIX_hydrolase-like_dom_sf"/>
</dbReference>
<keyword evidence="4" id="KW-1133">Transmembrane helix</keyword>
<sequence length="153" mass="17141">MGYIEEIRALVGHRPLILVGAVVIVVDPWGCILLQQRKFPYGRWGLPGGLMELGESVEDTARRELFEETGLTAGELKLIGVYSGPDQFIRAANGDEFYAVTTAFYTRKVTGELIIDQSEAITFEYIHPHELPEGMVGSHKKMIRDFMDKHGES</sequence>
<dbReference type="EMBL" id="JBBPCC010000003">
    <property type="protein sequence ID" value="MEK8127643.1"/>
    <property type="molecule type" value="Genomic_DNA"/>
</dbReference>
<evidence type="ECO:0000259" key="5">
    <source>
        <dbReference type="PROSITE" id="PS51462"/>
    </source>
</evidence>